<dbReference type="InterPro" id="IPR033479">
    <property type="entry name" value="dCache_1"/>
</dbReference>
<dbReference type="InterPro" id="IPR029151">
    <property type="entry name" value="Sensor-like_sf"/>
</dbReference>
<evidence type="ECO:0000259" key="14">
    <source>
        <dbReference type="PROSITE" id="PS50885"/>
    </source>
</evidence>
<name>A0A3M5JP55_PSEA0</name>
<dbReference type="InterPro" id="IPR004090">
    <property type="entry name" value="Chemotax_Me-accpt_rcpt"/>
</dbReference>
<keyword evidence="7 12" id="KW-0472">Membrane</keyword>
<evidence type="ECO:0000256" key="3">
    <source>
        <dbReference type="ARBA" id="ARBA00022481"/>
    </source>
</evidence>
<comment type="similarity">
    <text evidence="9">Belongs to the methyl-accepting chemotaxis (MCP) protein family.</text>
</comment>
<dbReference type="Pfam" id="PF00015">
    <property type="entry name" value="MCPsignal"/>
    <property type="match status" value="1"/>
</dbReference>
<dbReference type="EMBL" id="RBRD01000263">
    <property type="protein sequence ID" value="RMQ32505.1"/>
    <property type="molecule type" value="Genomic_DNA"/>
</dbReference>
<dbReference type="InterPro" id="IPR004089">
    <property type="entry name" value="MCPsignal_dom"/>
</dbReference>
<dbReference type="FunFam" id="1.10.287.950:FF:000001">
    <property type="entry name" value="Methyl-accepting chemotaxis sensory transducer"/>
    <property type="match status" value="1"/>
</dbReference>
<evidence type="ECO:0000256" key="9">
    <source>
        <dbReference type="ARBA" id="ARBA00029447"/>
    </source>
</evidence>
<dbReference type="SMART" id="SM00283">
    <property type="entry name" value="MA"/>
    <property type="match status" value="1"/>
</dbReference>
<feature type="compositionally biased region" description="Low complexity" evidence="11">
    <location>
        <begin position="424"/>
        <end position="438"/>
    </location>
</feature>
<dbReference type="Gene3D" id="1.10.287.950">
    <property type="entry name" value="Methyl-accepting chemotaxis protein"/>
    <property type="match status" value="1"/>
</dbReference>
<organism evidence="16 17">
    <name type="scientific">Pseudomonas amygdali pv. mori</name>
    <dbReference type="NCBI Taxonomy" id="34065"/>
    <lineage>
        <taxon>Bacteria</taxon>
        <taxon>Pseudomonadati</taxon>
        <taxon>Pseudomonadota</taxon>
        <taxon>Gammaproteobacteria</taxon>
        <taxon>Pseudomonadales</taxon>
        <taxon>Pseudomonadaceae</taxon>
        <taxon>Pseudomonas</taxon>
        <taxon>Pseudomonas amygdali</taxon>
    </lineage>
</organism>
<evidence type="ECO:0000256" key="4">
    <source>
        <dbReference type="ARBA" id="ARBA00022500"/>
    </source>
</evidence>
<gene>
    <name evidence="16" type="ORF">ALP52_01664</name>
    <name evidence="15" type="ORF">ALQ05_04323</name>
</gene>
<feature type="region of interest" description="Disordered" evidence="11">
    <location>
        <begin position="424"/>
        <end position="446"/>
    </location>
</feature>
<feature type="transmembrane region" description="Helical" evidence="12">
    <location>
        <begin position="293"/>
        <end position="318"/>
    </location>
</feature>
<keyword evidence="5 12" id="KW-0812">Transmembrane</keyword>
<evidence type="ECO:0000313" key="17">
    <source>
        <dbReference type="Proteomes" id="UP000276194"/>
    </source>
</evidence>
<sequence length="646" mass="69840">MNIKQKLTWAFAVIACLPILVVAAIVIVNLRDKATSDFVDSSAREIRQVDNAMQLFFDGITQNVNYIAAHPLIAGASDDFRNYMGATPPPQSENDRQATELFASIVKAHPAYSYVSYGLINGSYIMTPEDPKMSNYDPRVRPWYKTAMANAGKTVRSDAYYWANDDAVLVSTIRAIPNKLGNPGGVVNIDVSLKQLTNIVKQIKLGDSGYLMLMEKSGTVLVDPKQPEHNFKKLGELGDGFSDLAKTASGLVEVTLNGERYMANVYPSEQLGWNFIGLIKQDEVMASATRLTWLIGVIAAVLAVVFAIVGASFASVIVRPIHSVSSGLEGIAGGEGDLTQNLAVRGKDETAQLAGWFNKFLTAIRNLIQHIGQAAGKILEASHSSTRVSNDMAEAAGRQREAVDMVSTAFHEMVATSNEVARSCSQAADSADSGQQQAREGQRQIDDAVRSVDQLSEELTRSAKDMTQLEKDSAGIQSILNTIRSIAEQTNLLALNAAIEAARAGEQGRGFAVVADEVRALAKRTSDSTAEIDNLLGNLAKRTASVAQQMHASLDVSQQSVTKIGQARSSFGQIRESVDVIRDMNTQIATAAEEQHQVAEDINRHISQIHGDAQLIADLSDSARADSRSLELLSSELDGLVRKFKT</sequence>
<feature type="domain" description="Methyl-accepting transducer" evidence="13">
    <location>
        <begin position="374"/>
        <end position="610"/>
    </location>
</feature>
<evidence type="ECO:0000256" key="5">
    <source>
        <dbReference type="ARBA" id="ARBA00022692"/>
    </source>
</evidence>
<keyword evidence="8 10" id="KW-0807">Transducer</keyword>
<keyword evidence="2" id="KW-1003">Cell membrane</keyword>
<dbReference type="PROSITE" id="PS50885">
    <property type="entry name" value="HAMP"/>
    <property type="match status" value="1"/>
</dbReference>
<evidence type="ECO:0000256" key="12">
    <source>
        <dbReference type="SAM" id="Phobius"/>
    </source>
</evidence>
<accession>A0A3M5JP55</accession>
<dbReference type="SMART" id="SM00304">
    <property type="entry name" value="HAMP"/>
    <property type="match status" value="1"/>
</dbReference>
<feature type="domain" description="HAMP" evidence="14">
    <location>
        <begin position="315"/>
        <end position="369"/>
    </location>
</feature>
<dbReference type="PROSITE" id="PS50111">
    <property type="entry name" value="CHEMOTAXIS_TRANSDUC_2"/>
    <property type="match status" value="1"/>
</dbReference>
<protein>
    <submittedName>
        <fullName evidence="16">Methyl-accepting chemotaxis protein</fullName>
    </submittedName>
</protein>
<evidence type="ECO:0000256" key="7">
    <source>
        <dbReference type="ARBA" id="ARBA00023136"/>
    </source>
</evidence>
<dbReference type="PANTHER" id="PTHR32089:SF112">
    <property type="entry name" value="LYSOZYME-LIKE PROTEIN-RELATED"/>
    <property type="match status" value="1"/>
</dbReference>
<dbReference type="Pfam" id="PF00672">
    <property type="entry name" value="HAMP"/>
    <property type="match status" value="1"/>
</dbReference>
<evidence type="ECO:0000313" key="15">
    <source>
        <dbReference type="EMBL" id="RMQ32505.1"/>
    </source>
</evidence>
<evidence type="ECO:0000256" key="11">
    <source>
        <dbReference type="SAM" id="MobiDB-lite"/>
    </source>
</evidence>
<dbReference type="GO" id="GO:0004888">
    <property type="term" value="F:transmembrane signaling receptor activity"/>
    <property type="evidence" value="ECO:0007669"/>
    <property type="project" value="InterPro"/>
</dbReference>
<dbReference type="InterPro" id="IPR003660">
    <property type="entry name" value="HAMP_dom"/>
</dbReference>
<dbReference type="EMBL" id="RBTD01000086">
    <property type="protein sequence ID" value="RMT24924.1"/>
    <property type="molecule type" value="Genomic_DNA"/>
</dbReference>
<evidence type="ECO:0000256" key="6">
    <source>
        <dbReference type="ARBA" id="ARBA00022989"/>
    </source>
</evidence>
<dbReference type="GO" id="GO:0005886">
    <property type="term" value="C:plasma membrane"/>
    <property type="evidence" value="ECO:0007669"/>
    <property type="project" value="UniProtKB-SubCell"/>
</dbReference>
<reference evidence="17 18" key="1">
    <citation type="submission" date="2018-08" db="EMBL/GenBank/DDBJ databases">
        <title>Recombination of ecologically and evolutionarily significant loci maintains genetic cohesion in the Pseudomonas syringae species complex.</title>
        <authorList>
            <person name="Dillon M."/>
            <person name="Thakur S."/>
            <person name="Almeida R.N.D."/>
            <person name="Weir B.S."/>
            <person name="Guttman D.S."/>
        </authorList>
    </citation>
    <scope>NUCLEOTIDE SEQUENCE [LARGE SCALE GENOMIC DNA]</scope>
    <source>
        <strain evidence="15 18">ICMP 535</strain>
        <strain evidence="16 17">ICMP 6941</strain>
    </source>
</reference>
<evidence type="ECO:0000259" key="13">
    <source>
        <dbReference type="PROSITE" id="PS50111"/>
    </source>
</evidence>
<dbReference type="PANTHER" id="PTHR32089">
    <property type="entry name" value="METHYL-ACCEPTING CHEMOTAXIS PROTEIN MCPB"/>
    <property type="match status" value="1"/>
</dbReference>
<keyword evidence="4" id="KW-0145">Chemotaxis</keyword>
<dbReference type="Gene3D" id="3.30.450.20">
    <property type="entry name" value="PAS domain"/>
    <property type="match status" value="2"/>
</dbReference>
<evidence type="ECO:0000313" key="18">
    <source>
        <dbReference type="Proteomes" id="UP000279553"/>
    </source>
</evidence>
<dbReference type="Proteomes" id="UP000276194">
    <property type="component" value="Unassembled WGS sequence"/>
</dbReference>
<dbReference type="CDD" id="cd11386">
    <property type="entry name" value="MCP_signal"/>
    <property type="match status" value="1"/>
</dbReference>
<dbReference type="PRINTS" id="PR00260">
    <property type="entry name" value="CHEMTRNSDUCR"/>
</dbReference>
<evidence type="ECO:0000256" key="2">
    <source>
        <dbReference type="ARBA" id="ARBA00022475"/>
    </source>
</evidence>
<dbReference type="GO" id="GO:0006935">
    <property type="term" value="P:chemotaxis"/>
    <property type="evidence" value="ECO:0007669"/>
    <property type="project" value="UniProtKB-KW"/>
</dbReference>
<dbReference type="Pfam" id="PF02743">
    <property type="entry name" value="dCache_1"/>
    <property type="match status" value="1"/>
</dbReference>
<comment type="subcellular location">
    <subcellularLocation>
        <location evidence="1">Cell membrane</location>
        <topology evidence="1">Multi-pass membrane protein</topology>
    </subcellularLocation>
</comment>
<dbReference type="Proteomes" id="UP000279553">
    <property type="component" value="Unassembled WGS sequence"/>
</dbReference>
<dbReference type="AlphaFoldDB" id="A0A3M5JP55"/>
<dbReference type="SUPFAM" id="SSF103190">
    <property type="entry name" value="Sensory domain-like"/>
    <property type="match status" value="1"/>
</dbReference>
<evidence type="ECO:0000256" key="1">
    <source>
        <dbReference type="ARBA" id="ARBA00004651"/>
    </source>
</evidence>
<evidence type="ECO:0000256" key="8">
    <source>
        <dbReference type="ARBA" id="ARBA00023224"/>
    </source>
</evidence>
<keyword evidence="6 12" id="KW-1133">Transmembrane helix</keyword>
<evidence type="ECO:0000256" key="10">
    <source>
        <dbReference type="PROSITE-ProRule" id="PRU00284"/>
    </source>
</evidence>
<dbReference type="CDD" id="cd06225">
    <property type="entry name" value="HAMP"/>
    <property type="match status" value="1"/>
</dbReference>
<proteinExistence type="inferred from homology"/>
<keyword evidence="3" id="KW-0488">Methylation</keyword>
<comment type="caution">
    <text evidence="16">The sequence shown here is derived from an EMBL/GenBank/DDBJ whole genome shotgun (WGS) entry which is preliminary data.</text>
</comment>
<dbReference type="SUPFAM" id="SSF58104">
    <property type="entry name" value="Methyl-accepting chemotaxis protein (MCP) signaling domain"/>
    <property type="match status" value="1"/>
</dbReference>
<evidence type="ECO:0000313" key="16">
    <source>
        <dbReference type="EMBL" id="RMT24924.1"/>
    </source>
</evidence>
<dbReference type="GO" id="GO:0007165">
    <property type="term" value="P:signal transduction"/>
    <property type="evidence" value="ECO:0007669"/>
    <property type="project" value="UniProtKB-KW"/>
</dbReference>
<dbReference type="CDD" id="cd12912">
    <property type="entry name" value="PDC2_MCP_like"/>
    <property type="match status" value="1"/>
</dbReference>